<sequence>MSWATIADWIGAICMLIGAALALIAAIGVLRLPDLLSRMHAATKPQVLGLIMVLTGLGFLFRDPEVIGLLALVALFQMVTSPVANHMVARASVRAGQLDTDRLLVDELSGVLAASKDEPRGAP</sequence>
<evidence type="ECO:0000313" key="4">
    <source>
        <dbReference type="Proteomes" id="UP001501581"/>
    </source>
</evidence>
<dbReference type="RefSeq" id="WP_343996559.1">
    <property type="nucleotide sequence ID" value="NZ_BAAALG010000016.1"/>
</dbReference>
<evidence type="ECO:0000313" key="3">
    <source>
        <dbReference type="EMBL" id="GAA1113114.1"/>
    </source>
</evidence>
<dbReference type="Proteomes" id="UP001501581">
    <property type="component" value="Unassembled WGS sequence"/>
</dbReference>
<organism evidence="3 4">
    <name type="scientific">Nocardioides dubius</name>
    <dbReference type="NCBI Taxonomy" id="317019"/>
    <lineage>
        <taxon>Bacteria</taxon>
        <taxon>Bacillati</taxon>
        <taxon>Actinomycetota</taxon>
        <taxon>Actinomycetes</taxon>
        <taxon>Propionibacteriales</taxon>
        <taxon>Nocardioidaceae</taxon>
        <taxon>Nocardioides</taxon>
    </lineage>
</organism>
<comment type="similarity">
    <text evidence="1">Belongs to the CPA3 antiporters (TC 2.A.63) subunit G family.</text>
</comment>
<name>A0ABP4EPF5_9ACTN</name>
<feature type="transmembrane region" description="Helical" evidence="2">
    <location>
        <begin position="6"/>
        <end position="30"/>
    </location>
</feature>
<proteinExistence type="inferred from homology"/>
<gene>
    <name evidence="3" type="primary">mnhG</name>
    <name evidence="3" type="ORF">GCM10009668_38730</name>
</gene>
<accession>A0ABP4EPF5</accession>
<keyword evidence="4" id="KW-1185">Reference proteome</keyword>
<comment type="caution">
    <text evidence="3">The sequence shown here is derived from an EMBL/GenBank/DDBJ whole genome shotgun (WGS) entry which is preliminary data.</text>
</comment>
<dbReference type="NCBIfam" id="TIGR01300">
    <property type="entry name" value="CPA3_mnhG_phaG"/>
    <property type="match status" value="1"/>
</dbReference>
<reference evidence="4" key="1">
    <citation type="journal article" date="2019" name="Int. J. Syst. Evol. Microbiol.">
        <title>The Global Catalogue of Microorganisms (GCM) 10K type strain sequencing project: providing services to taxonomists for standard genome sequencing and annotation.</title>
        <authorList>
            <consortium name="The Broad Institute Genomics Platform"/>
            <consortium name="The Broad Institute Genome Sequencing Center for Infectious Disease"/>
            <person name="Wu L."/>
            <person name="Ma J."/>
        </authorList>
    </citation>
    <scope>NUCLEOTIDE SEQUENCE [LARGE SCALE GENOMIC DNA]</scope>
    <source>
        <strain evidence="4">JCM 13008</strain>
    </source>
</reference>
<keyword evidence="2" id="KW-0472">Membrane</keyword>
<feature type="transmembrane region" description="Helical" evidence="2">
    <location>
        <begin position="42"/>
        <end position="61"/>
    </location>
</feature>
<dbReference type="EMBL" id="BAAALG010000016">
    <property type="protein sequence ID" value="GAA1113114.1"/>
    <property type="molecule type" value="Genomic_DNA"/>
</dbReference>
<keyword evidence="2" id="KW-0812">Transmembrane</keyword>
<dbReference type="PANTHER" id="PTHR34703">
    <property type="entry name" value="ANTIPORTER SUBUNIT MNHG2-RELATED"/>
    <property type="match status" value="1"/>
</dbReference>
<dbReference type="NCBIfam" id="NF009314">
    <property type="entry name" value="PRK12674.1-2"/>
    <property type="match status" value="1"/>
</dbReference>
<feature type="transmembrane region" description="Helical" evidence="2">
    <location>
        <begin position="67"/>
        <end position="84"/>
    </location>
</feature>
<dbReference type="Pfam" id="PF03334">
    <property type="entry name" value="PhaG_MnhG_YufB"/>
    <property type="match status" value="1"/>
</dbReference>
<dbReference type="PANTHER" id="PTHR34703:SF1">
    <property type="entry name" value="ANTIPORTER SUBUNIT MNHG2-RELATED"/>
    <property type="match status" value="1"/>
</dbReference>
<evidence type="ECO:0000256" key="2">
    <source>
        <dbReference type="SAM" id="Phobius"/>
    </source>
</evidence>
<dbReference type="InterPro" id="IPR005133">
    <property type="entry name" value="PhaG_MnhG_YufB"/>
</dbReference>
<keyword evidence="2" id="KW-1133">Transmembrane helix</keyword>
<evidence type="ECO:0000256" key="1">
    <source>
        <dbReference type="ARBA" id="ARBA00008404"/>
    </source>
</evidence>
<protein>
    <submittedName>
        <fullName evidence="3">Monovalent cation/H(+) antiporter subunit G</fullName>
    </submittedName>
</protein>